<dbReference type="Gene3D" id="2.40.170.20">
    <property type="entry name" value="TonB-dependent receptor, beta-barrel domain"/>
    <property type="match status" value="1"/>
</dbReference>
<feature type="domain" description="TonB-dependent receptor plug" evidence="14">
    <location>
        <begin position="41"/>
        <end position="152"/>
    </location>
</feature>
<evidence type="ECO:0000256" key="3">
    <source>
        <dbReference type="ARBA" id="ARBA00022452"/>
    </source>
</evidence>
<protein>
    <submittedName>
        <fullName evidence="15">Iron complex outermembrane receptor protein</fullName>
    </submittedName>
</protein>
<evidence type="ECO:0000256" key="6">
    <source>
        <dbReference type="ARBA" id="ARBA00023065"/>
    </source>
</evidence>
<dbReference type="InterPro" id="IPR037066">
    <property type="entry name" value="Plug_dom_sf"/>
</dbReference>
<organism evidence="15 16">
    <name type="scientific">Novosphingobium sediminicola</name>
    <dbReference type="NCBI Taxonomy" id="563162"/>
    <lineage>
        <taxon>Bacteria</taxon>
        <taxon>Pseudomonadati</taxon>
        <taxon>Pseudomonadota</taxon>
        <taxon>Alphaproteobacteria</taxon>
        <taxon>Sphingomonadales</taxon>
        <taxon>Sphingomonadaceae</taxon>
        <taxon>Novosphingobium</taxon>
    </lineage>
</organism>
<keyword evidence="3 10" id="KW-1134">Transmembrane beta strand</keyword>
<keyword evidence="2 10" id="KW-0813">Transport</keyword>
<dbReference type="GO" id="GO:0009279">
    <property type="term" value="C:cell outer membrane"/>
    <property type="evidence" value="ECO:0007669"/>
    <property type="project" value="UniProtKB-SubCell"/>
</dbReference>
<reference evidence="15 16" key="1">
    <citation type="submission" date="2020-08" db="EMBL/GenBank/DDBJ databases">
        <title>Genomic Encyclopedia of Type Strains, Phase IV (KMG-IV): sequencing the most valuable type-strain genomes for metagenomic binning, comparative biology and taxonomic classification.</title>
        <authorList>
            <person name="Goeker M."/>
        </authorList>
    </citation>
    <scope>NUCLEOTIDE SEQUENCE [LARGE SCALE GENOMIC DNA]</scope>
    <source>
        <strain evidence="15 16">DSM 27057</strain>
    </source>
</reference>
<comment type="similarity">
    <text evidence="10 11">Belongs to the TonB-dependent receptor family.</text>
</comment>
<keyword evidence="6" id="KW-0406">Ion transport</keyword>
<evidence type="ECO:0000313" key="16">
    <source>
        <dbReference type="Proteomes" id="UP000548867"/>
    </source>
</evidence>
<dbReference type="PANTHER" id="PTHR30069:SF53">
    <property type="entry name" value="COLICIN I RECEPTOR-RELATED"/>
    <property type="match status" value="1"/>
</dbReference>
<keyword evidence="15" id="KW-0675">Receptor</keyword>
<keyword evidence="16" id="KW-1185">Reference proteome</keyword>
<comment type="caution">
    <text evidence="15">The sequence shown here is derived from an EMBL/GenBank/DDBJ whole genome shotgun (WGS) entry which is preliminary data.</text>
</comment>
<dbReference type="SUPFAM" id="SSF56935">
    <property type="entry name" value="Porins"/>
    <property type="match status" value="1"/>
</dbReference>
<dbReference type="Pfam" id="PF00593">
    <property type="entry name" value="TonB_dep_Rec_b-barrel"/>
    <property type="match status" value="1"/>
</dbReference>
<feature type="signal peptide" evidence="12">
    <location>
        <begin position="1"/>
        <end position="20"/>
    </location>
</feature>
<evidence type="ECO:0000256" key="12">
    <source>
        <dbReference type="SAM" id="SignalP"/>
    </source>
</evidence>
<evidence type="ECO:0000256" key="8">
    <source>
        <dbReference type="ARBA" id="ARBA00023136"/>
    </source>
</evidence>
<dbReference type="PANTHER" id="PTHR30069">
    <property type="entry name" value="TONB-DEPENDENT OUTER MEMBRANE RECEPTOR"/>
    <property type="match status" value="1"/>
</dbReference>
<dbReference type="InterPro" id="IPR039426">
    <property type="entry name" value="TonB-dep_rcpt-like"/>
</dbReference>
<dbReference type="GO" id="GO:0015344">
    <property type="term" value="F:siderophore uptake transmembrane transporter activity"/>
    <property type="evidence" value="ECO:0007669"/>
    <property type="project" value="TreeGrafter"/>
</dbReference>
<dbReference type="InterPro" id="IPR012910">
    <property type="entry name" value="Plug_dom"/>
</dbReference>
<sequence length="733" mass="78991">MSFVSYAALAVAVLATPAYAGDEDQRTIIVNAQATAIATPAASTASVDAATIAAQVNAVSVEDTLKYLPSLIIRKRHIGDNYAPIATRTSGLGSSARSLIYADGALLSALIGNNNGNGSPRWSLVTPAEIERVDVIYGPFSAAYAGNSIGTVVNITTRMPDKLEARLSAQTNIQTYSYYGTDQTLPTAQFSGSLGQRFGRFSVLLSATRTTANSQPVSFITATGGTAGYADVNRTGAAIRVLGAGGIEHHVQDTYKAKFAYDLTPSVQARYVLGIWRDDTQGGVQTYTQSYTTAFNSALYARDALHLSHALSLTGRDWQVIGTLYRYERDAQNNPSPDASSGIASTGFIATRNDLPGAFTGGAGTMARQEGTGWATLDVRIARNWGAGQRISIGAHFDRTTLNAATYSIANWLDNSSAVGQLRSASRGNTRTFALWAQDEIRLASGVKLTLGGRQEWWRAYGGVNTTLSSTINATLVQPERSFAGFSPKAALEYRLASQWNARLSAGQAFRMPTVGELYQTVTTGTLLANPNPGLLPERARSLELALEHKALHGSARIALFNEVVDNALISQLNSATNTTYVQNVERTRARGVEIAAERRDILGAFDLQATLTHAAAITSRNSILPSAQGKLLPSVPRWKASAVVTWHPTPRFSLSAAARYSSRNYATLDNSDIIGNTYQGFNKYFVIDLRALFRVTDHFEASLGVDNLNNDKYFLFHPFPQRSFAAGVDWRM</sequence>
<dbReference type="InterPro" id="IPR036942">
    <property type="entry name" value="Beta-barrel_TonB_sf"/>
</dbReference>
<accession>A0A7W6CJ08</accession>
<dbReference type="AlphaFoldDB" id="A0A7W6CJ08"/>
<evidence type="ECO:0000256" key="4">
    <source>
        <dbReference type="ARBA" id="ARBA00022692"/>
    </source>
</evidence>
<feature type="chain" id="PRO_5030915251" evidence="12">
    <location>
        <begin position="21"/>
        <end position="733"/>
    </location>
</feature>
<dbReference type="Pfam" id="PF07715">
    <property type="entry name" value="Plug"/>
    <property type="match status" value="1"/>
</dbReference>
<dbReference type="Proteomes" id="UP000548867">
    <property type="component" value="Unassembled WGS sequence"/>
</dbReference>
<keyword evidence="7 11" id="KW-0798">TonB box</keyword>
<evidence type="ECO:0000256" key="5">
    <source>
        <dbReference type="ARBA" id="ARBA00022729"/>
    </source>
</evidence>
<dbReference type="InterPro" id="IPR000531">
    <property type="entry name" value="Beta-barrel_TonB"/>
</dbReference>
<dbReference type="EMBL" id="JACIDX010000005">
    <property type="protein sequence ID" value="MBB3954605.1"/>
    <property type="molecule type" value="Genomic_DNA"/>
</dbReference>
<evidence type="ECO:0000256" key="9">
    <source>
        <dbReference type="ARBA" id="ARBA00023237"/>
    </source>
</evidence>
<evidence type="ECO:0000313" key="15">
    <source>
        <dbReference type="EMBL" id="MBB3954605.1"/>
    </source>
</evidence>
<dbReference type="Gene3D" id="2.170.130.10">
    <property type="entry name" value="TonB-dependent receptor, plug domain"/>
    <property type="match status" value="1"/>
</dbReference>
<evidence type="ECO:0000256" key="10">
    <source>
        <dbReference type="PROSITE-ProRule" id="PRU01360"/>
    </source>
</evidence>
<keyword evidence="8 10" id="KW-0472">Membrane</keyword>
<comment type="subcellular location">
    <subcellularLocation>
        <location evidence="1 10">Cell outer membrane</location>
        <topology evidence="1 10">Multi-pass membrane protein</topology>
    </subcellularLocation>
</comment>
<gene>
    <name evidence="15" type="ORF">GGR38_001544</name>
</gene>
<dbReference type="CDD" id="cd01347">
    <property type="entry name" value="ligand_gated_channel"/>
    <property type="match status" value="1"/>
</dbReference>
<evidence type="ECO:0000259" key="14">
    <source>
        <dbReference type="Pfam" id="PF07715"/>
    </source>
</evidence>
<keyword evidence="4 10" id="KW-0812">Transmembrane</keyword>
<feature type="domain" description="TonB-dependent receptor-like beta-barrel" evidence="13">
    <location>
        <begin position="274"/>
        <end position="709"/>
    </location>
</feature>
<evidence type="ECO:0000256" key="2">
    <source>
        <dbReference type="ARBA" id="ARBA00022448"/>
    </source>
</evidence>
<evidence type="ECO:0000256" key="7">
    <source>
        <dbReference type="ARBA" id="ARBA00023077"/>
    </source>
</evidence>
<evidence type="ECO:0000256" key="11">
    <source>
        <dbReference type="RuleBase" id="RU003357"/>
    </source>
</evidence>
<dbReference type="GO" id="GO:0044718">
    <property type="term" value="P:siderophore transmembrane transport"/>
    <property type="evidence" value="ECO:0007669"/>
    <property type="project" value="TreeGrafter"/>
</dbReference>
<keyword evidence="5 12" id="KW-0732">Signal</keyword>
<dbReference type="RefSeq" id="WP_183624223.1">
    <property type="nucleotide sequence ID" value="NZ_JACIDX010000005.1"/>
</dbReference>
<evidence type="ECO:0000256" key="1">
    <source>
        <dbReference type="ARBA" id="ARBA00004571"/>
    </source>
</evidence>
<keyword evidence="9 10" id="KW-0998">Cell outer membrane</keyword>
<dbReference type="PROSITE" id="PS52016">
    <property type="entry name" value="TONB_DEPENDENT_REC_3"/>
    <property type="match status" value="1"/>
</dbReference>
<name>A0A7W6CJ08_9SPHN</name>
<evidence type="ECO:0000259" key="13">
    <source>
        <dbReference type="Pfam" id="PF00593"/>
    </source>
</evidence>
<proteinExistence type="inferred from homology"/>